<organism evidence="9 10">
    <name type="scientific">Ruegeria intermedia</name>
    <dbReference type="NCBI Taxonomy" id="996115"/>
    <lineage>
        <taxon>Bacteria</taxon>
        <taxon>Pseudomonadati</taxon>
        <taxon>Pseudomonadota</taxon>
        <taxon>Alphaproteobacteria</taxon>
        <taxon>Rhodobacterales</taxon>
        <taxon>Roseobacteraceae</taxon>
        <taxon>Ruegeria</taxon>
    </lineage>
</organism>
<evidence type="ECO:0000256" key="6">
    <source>
        <dbReference type="ARBA" id="ARBA00023136"/>
    </source>
</evidence>
<feature type="transmembrane region" description="Helical" evidence="7">
    <location>
        <begin position="151"/>
        <end position="169"/>
    </location>
</feature>
<keyword evidence="7" id="KW-0349">Heme</keyword>
<evidence type="ECO:0000256" key="2">
    <source>
        <dbReference type="ARBA" id="ARBA00022448"/>
    </source>
</evidence>
<dbReference type="GO" id="GO:0009055">
    <property type="term" value="F:electron transfer activity"/>
    <property type="evidence" value="ECO:0007669"/>
    <property type="project" value="UniProtKB-UniRule"/>
</dbReference>
<dbReference type="GO" id="GO:0020037">
    <property type="term" value="F:heme binding"/>
    <property type="evidence" value="ECO:0007669"/>
    <property type="project" value="UniProtKB-UniRule"/>
</dbReference>
<dbReference type="InterPro" id="IPR013130">
    <property type="entry name" value="Fe3_Rdtase_TM_dom"/>
</dbReference>
<sequence>MDKLNQILRRVPVWAVYLLGLLPAPWLFYLGLAGGLGVDPIEALEHEYGELALQLLILGLAVSPLRRLAGLNLMKFRRAIGVLTVCYAGFHLLVWLVLDVQVPAQIWADILKRPYVTIGMAAFVLLLPLGLTSNNASVRRLGAAWRQLHRLVYPAAVLAGLHYVMVVKGFQFEPLLYLLAICILLLSRLPVPRHPFARRSSDST</sequence>
<feature type="transmembrane region" description="Helical" evidence="7">
    <location>
        <begin position="80"/>
        <end position="98"/>
    </location>
</feature>
<comment type="function">
    <text evidence="7">Part of the MsrPQ system that repairs oxidized periplasmic proteins containing methionine sulfoxide residues (Met-O), using respiratory chain electrons. Thus protects these proteins from oxidative-stress damage caused by reactive species of oxygen and chlorine generated by the host defense mechanisms. MsrPQ is essential for the maintenance of envelope integrity under bleach stress, rescuing a wide series of structurally unrelated periplasmic proteins from methionine oxidation. MsrQ provides electrons for reduction to the reductase catalytic subunit MsrP, using the quinone pool of the respiratory chain.</text>
</comment>
<reference evidence="9 10" key="1">
    <citation type="submission" date="2016-11" db="EMBL/GenBank/DDBJ databases">
        <authorList>
            <person name="Varghese N."/>
            <person name="Submissions S."/>
        </authorList>
    </citation>
    <scope>NUCLEOTIDE SEQUENCE [LARGE SCALE GENOMIC DNA]</scope>
    <source>
        <strain evidence="9 10">DSM 29341</strain>
    </source>
</reference>
<feature type="domain" description="Ferric oxidoreductase" evidence="8">
    <location>
        <begin position="51"/>
        <end position="159"/>
    </location>
</feature>
<keyword evidence="2 7" id="KW-0813">Transport</keyword>
<keyword evidence="7" id="KW-0288">FMN</keyword>
<dbReference type="GO" id="GO:0030091">
    <property type="term" value="P:protein repair"/>
    <property type="evidence" value="ECO:0007669"/>
    <property type="project" value="UniProtKB-UniRule"/>
</dbReference>
<dbReference type="HAMAP" id="MF_01207">
    <property type="entry name" value="MsrQ"/>
    <property type="match status" value="1"/>
</dbReference>
<evidence type="ECO:0000256" key="4">
    <source>
        <dbReference type="ARBA" id="ARBA00022989"/>
    </source>
</evidence>
<dbReference type="OrthoDB" id="9788328at2"/>
<feature type="transmembrane region" description="Helical" evidence="7">
    <location>
        <begin position="175"/>
        <end position="191"/>
    </location>
</feature>
<dbReference type="Proteomes" id="UP000325134">
    <property type="component" value="Unassembled WGS sequence"/>
</dbReference>
<keyword evidence="4 7" id="KW-1133">Transmembrane helix</keyword>
<feature type="transmembrane region" description="Helical" evidence="7">
    <location>
        <begin position="110"/>
        <end position="131"/>
    </location>
</feature>
<comment type="subunit">
    <text evidence="7">Heterodimer of a catalytic subunit (MsrP) and a heme-binding subunit (MsrQ).</text>
</comment>
<dbReference type="GO" id="GO:0010181">
    <property type="term" value="F:FMN binding"/>
    <property type="evidence" value="ECO:0007669"/>
    <property type="project" value="UniProtKB-UniRule"/>
</dbReference>
<comment type="similarity">
    <text evidence="7">Belongs to the MsrQ family.</text>
</comment>
<feature type="transmembrane region" description="Helical" evidence="7">
    <location>
        <begin position="12"/>
        <end position="31"/>
    </location>
</feature>
<dbReference type="GO" id="GO:0046872">
    <property type="term" value="F:metal ion binding"/>
    <property type="evidence" value="ECO:0007669"/>
    <property type="project" value="UniProtKB-KW"/>
</dbReference>
<comment type="cofactor">
    <cofactor evidence="7">
        <name>heme b</name>
        <dbReference type="ChEBI" id="CHEBI:60344"/>
    </cofactor>
    <text evidence="7">Binds 1 heme b (iron(II)-protoporphyrin IX) group per subunit.</text>
</comment>
<evidence type="ECO:0000313" key="10">
    <source>
        <dbReference type="Proteomes" id="UP000325134"/>
    </source>
</evidence>
<dbReference type="Pfam" id="PF01794">
    <property type="entry name" value="Ferric_reduct"/>
    <property type="match status" value="1"/>
</dbReference>
<dbReference type="EMBL" id="FQVK01000036">
    <property type="protein sequence ID" value="SHF39580.1"/>
    <property type="molecule type" value="Genomic_DNA"/>
</dbReference>
<gene>
    <name evidence="7" type="primary">msrQ</name>
    <name evidence="9" type="ORF">SAMN05444279_1361</name>
</gene>
<evidence type="ECO:0000256" key="5">
    <source>
        <dbReference type="ARBA" id="ARBA00023004"/>
    </source>
</evidence>
<dbReference type="GO" id="GO:0005886">
    <property type="term" value="C:plasma membrane"/>
    <property type="evidence" value="ECO:0007669"/>
    <property type="project" value="UniProtKB-SubCell"/>
</dbReference>
<keyword evidence="3 7" id="KW-0812">Transmembrane</keyword>
<protein>
    <recommendedName>
        <fullName evidence="7">Protein-methionine-sulfoxide reductase heme-binding subunit MsrQ</fullName>
    </recommendedName>
    <alternativeName>
        <fullName evidence="7">Flavocytochrome MsrQ</fullName>
    </alternativeName>
</protein>
<keyword evidence="7" id="KW-1003">Cell membrane</keyword>
<evidence type="ECO:0000256" key="7">
    <source>
        <dbReference type="HAMAP-Rule" id="MF_01207"/>
    </source>
</evidence>
<dbReference type="AlphaFoldDB" id="A0A1M5BAW1"/>
<feature type="transmembrane region" description="Helical" evidence="7">
    <location>
        <begin position="51"/>
        <end position="68"/>
    </location>
</feature>
<dbReference type="GO" id="GO:0016679">
    <property type="term" value="F:oxidoreductase activity, acting on diphenols and related substances as donors"/>
    <property type="evidence" value="ECO:0007669"/>
    <property type="project" value="TreeGrafter"/>
</dbReference>
<evidence type="ECO:0000259" key="8">
    <source>
        <dbReference type="Pfam" id="PF01794"/>
    </source>
</evidence>
<keyword evidence="6 7" id="KW-0472">Membrane</keyword>
<evidence type="ECO:0000256" key="1">
    <source>
        <dbReference type="ARBA" id="ARBA00004141"/>
    </source>
</evidence>
<keyword evidence="7" id="KW-0285">Flavoprotein</keyword>
<dbReference type="RefSeq" id="WP_149777316.1">
    <property type="nucleotide sequence ID" value="NZ_FQVK01000036.1"/>
</dbReference>
<dbReference type="PANTHER" id="PTHR36964:SF1">
    <property type="entry name" value="PROTEIN-METHIONINE-SULFOXIDE REDUCTASE HEME-BINDING SUBUNIT MSRQ"/>
    <property type="match status" value="1"/>
</dbReference>
<keyword evidence="7" id="KW-0479">Metal-binding</keyword>
<keyword evidence="10" id="KW-1185">Reference proteome</keyword>
<accession>A0A1M5BAW1</accession>
<evidence type="ECO:0000313" key="9">
    <source>
        <dbReference type="EMBL" id="SHF39580.1"/>
    </source>
</evidence>
<dbReference type="PANTHER" id="PTHR36964">
    <property type="entry name" value="PROTEIN-METHIONINE-SULFOXIDE REDUCTASE HEME-BINDING SUBUNIT MSRQ"/>
    <property type="match status" value="1"/>
</dbReference>
<comment type="subcellular location">
    <subcellularLocation>
        <location evidence="7">Cell membrane</location>
        <topology evidence="7">Multi-pass membrane protein</topology>
    </subcellularLocation>
    <subcellularLocation>
        <location evidence="1">Membrane</location>
        <topology evidence="1">Multi-pass membrane protein</topology>
    </subcellularLocation>
</comment>
<dbReference type="InterPro" id="IPR022837">
    <property type="entry name" value="MsrQ-like"/>
</dbReference>
<comment type="cofactor">
    <cofactor evidence="7">
        <name>FMN</name>
        <dbReference type="ChEBI" id="CHEBI:58210"/>
    </cofactor>
    <text evidence="7">Binds 1 FMN per subunit.</text>
</comment>
<proteinExistence type="inferred from homology"/>
<dbReference type="NCBIfam" id="NF003833">
    <property type="entry name" value="PRK05419.1-5"/>
    <property type="match status" value="1"/>
</dbReference>
<keyword evidence="7" id="KW-0249">Electron transport</keyword>
<evidence type="ECO:0000256" key="3">
    <source>
        <dbReference type="ARBA" id="ARBA00022692"/>
    </source>
</evidence>
<name>A0A1M5BAW1_9RHOB</name>
<keyword evidence="5 7" id="KW-0408">Iron</keyword>